<keyword evidence="1" id="KW-0812">Transmembrane</keyword>
<dbReference type="EMBL" id="FOMX01000023">
    <property type="protein sequence ID" value="SFE94974.1"/>
    <property type="molecule type" value="Genomic_DNA"/>
</dbReference>
<dbReference type="InterPro" id="IPR050640">
    <property type="entry name" value="Bact_2-comp_sensor_kinase"/>
</dbReference>
<proteinExistence type="predicted"/>
<dbReference type="Pfam" id="PF06580">
    <property type="entry name" value="His_kinase"/>
    <property type="match status" value="1"/>
</dbReference>
<feature type="transmembrane region" description="Helical" evidence="1">
    <location>
        <begin position="94"/>
        <end position="118"/>
    </location>
</feature>
<dbReference type="Proteomes" id="UP000199400">
    <property type="component" value="Unassembled WGS sequence"/>
</dbReference>
<dbReference type="GO" id="GO:0016020">
    <property type="term" value="C:membrane"/>
    <property type="evidence" value="ECO:0007669"/>
    <property type="project" value="InterPro"/>
</dbReference>
<gene>
    <name evidence="4" type="ORF">SAMN02745121_06208</name>
</gene>
<dbReference type="GO" id="GO:0000155">
    <property type="term" value="F:phosphorelay sensor kinase activity"/>
    <property type="evidence" value="ECO:0007669"/>
    <property type="project" value="InterPro"/>
</dbReference>
<dbReference type="Pfam" id="PF02518">
    <property type="entry name" value="HATPase_c"/>
    <property type="match status" value="1"/>
</dbReference>
<dbReference type="STRING" id="54.SAMN02745121_06208"/>
<dbReference type="PANTHER" id="PTHR34220:SF9">
    <property type="entry name" value="SIGNAL TRANSDUCTION HISTIDINE KINASE INTERNAL REGION DOMAIN-CONTAINING PROTEIN"/>
    <property type="match status" value="1"/>
</dbReference>
<keyword evidence="5" id="KW-1185">Reference proteome</keyword>
<evidence type="ECO:0000259" key="2">
    <source>
        <dbReference type="Pfam" id="PF02518"/>
    </source>
</evidence>
<sequence>MHVGAKPLEAATSVYRQTTRGQWLVFVGVVLAMVYSPTNATVQELQARGLAVESWQMFAVGLAGAGVYVASAWPLWWVLDALPLTPGRRARHGLLRVLLGVGYVALDAVVTLAFLGLAVALLGADPGVIAAHMQPGEVVVRGTAGFAVLVLAHAVLQRAHERVEREVLARSLARANLRALSLELRPHFLFNTLNGIAALVRDDPRRAERMLIGLGDLLRLTQQAGAEGQVPLRRELEQVDLYLELQAMRFGPRLTVVRDVDPAVLGARVPGMLLQPLVENALAHGIGPRPGPGRLSLGARREGETLVLRVHDDGVGLAPERRERTGVGTTRARLAAMFGEAARFTLAPADGGGTAAELRLPFQPWQAA</sequence>
<dbReference type="AlphaFoldDB" id="A0A1I2EPF6"/>
<dbReference type="SUPFAM" id="SSF55874">
    <property type="entry name" value="ATPase domain of HSP90 chaperone/DNA topoisomerase II/histidine kinase"/>
    <property type="match status" value="1"/>
</dbReference>
<dbReference type="InterPro" id="IPR003594">
    <property type="entry name" value="HATPase_dom"/>
</dbReference>
<dbReference type="Gene3D" id="3.30.565.10">
    <property type="entry name" value="Histidine kinase-like ATPase, C-terminal domain"/>
    <property type="match status" value="1"/>
</dbReference>
<feature type="domain" description="Histidine kinase/HSP90-like ATPase" evidence="2">
    <location>
        <begin position="273"/>
        <end position="363"/>
    </location>
</feature>
<dbReference type="RefSeq" id="WP_096331682.1">
    <property type="nucleotide sequence ID" value="NZ_FOMX01000023.1"/>
</dbReference>
<feature type="transmembrane region" description="Helical" evidence="1">
    <location>
        <begin position="58"/>
        <end position="82"/>
    </location>
</feature>
<evidence type="ECO:0000256" key="1">
    <source>
        <dbReference type="SAM" id="Phobius"/>
    </source>
</evidence>
<keyword evidence="1" id="KW-1133">Transmembrane helix</keyword>
<keyword evidence="4" id="KW-0418">Kinase</keyword>
<reference evidence="5" key="1">
    <citation type="submission" date="2016-10" db="EMBL/GenBank/DDBJ databases">
        <authorList>
            <person name="Varghese N."/>
            <person name="Submissions S."/>
        </authorList>
    </citation>
    <scope>NUCLEOTIDE SEQUENCE [LARGE SCALE GENOMIC DNA]</scope>
    <source>
        <strain evidence="5">ATCC 25963</strain>
    </source>
</reference>
<evidence type="ECO:0000313" key="5">
    <source>
        <dbReference type="Proteomes" id="UP000199400"/>
    </source>
</evidence>
<dbReference type="InterPro" id="IPR010559">
    <property type="entry name" value="Sig_transdc_His_kin_internal"/>
</dbReference>
<feature type="transmembrane region" description="Helical" evidence="1">
    <location>
        <begin position="21"/>
        <end position="38"/>
    </location>
</feature>
<organism evidence="4 5">
    <name type="scientific">Nannocystis exedens</name>
    <dbReference type="NCBI Taxonomy" id="54"/>
    <lineage>
        <taxon>Bacteria</taxon>
        <taxon>Pseudomonadati</taxon>
        <taxon>Myxococcota</taxon>
        <taxon>Polyangia</taxon>
        <taxon>Nannocystales</taxon>
        <taxon>Nannocystaceae</taxon>
        <taxon>Nannocystis</taxon>
    </lineage>
</organism>
<dbReference type="InterPro" id="IPR036890">
    <property type="entry name" value="HATPase_C_sf"/>
</dbReference>
<name>A0A1I2EPF6_9BACT</name>
<evidence type="ECO:0000259" key="3">
    <source>
        <dbReference type="Pfam" id="PF06580"/>
    </source>
</evidence>
<protein>
    <submittedName>
        <fullName evidence="4">Histidine kinase</fullName>
    </submittedName>
</protein>
<keyword evidence="4" id="KW-0808">Transferase</keyword>
<keyword evidence="1" id="KW-0472">Membrane</keyword>
<accession>A0A1I2EPF6</accession>
<feature type="transmembrane region" description="Helical" evidence="1">
    <location>
        <begin position="138"/>
        <end position="156"/>
    </location>
</feature>
<feature type="domain" description="Signal transduction histidine kinase internal region" evidence="3">
    <location>
        <begin position="175"/>
        <end position="254"/>
    </location>
</feature>
<evidence type="ECO:0000313" key="4">
    <source>
        <dbReference type="EMBL" id="SFE94974.1"/>
    </source>
</evidence>
<dbReference type="PANTHER" id="PTHR34220">
    <property type="entry name" value="SENSOR HISTIDINE KINASE YPDA"/>
    <property type="match status" value="1"/>
</dbReference>